<accession>A0A7C9RCP0</accession>
<dbReference type="EMBL" id="JAAKZG010000032">
    <property type="protein sequence ID" value="NGN45277.1"/>
    <property type="molecule type" value="Genomic_DNA"/>
</dbReference>
<organism evidence="10 11">
    <name type="scientific">Mesorhizobium zhangyense</name>
    <dbReference type="NCBI Taxonomy" id="1776730"/>
    <lineage>
        <taxon>Bacteria</taxon>
        <taxon>Pseudomonadati</taxon>
        <taxon>Pseudomonadota</taxon>
        <taxon>Alphaproteobacteria</taxon>
        <taxon>Hyphomicrobiales</taxon>
        <taxon>Phyllobacteriaceae</taxon>
        <taxon>Mesorhizobium</taxon>
    </lineage>
</organism>
<keyword evidence="4 7" id="KW-1133">Transmembrane helix</keyword>
<dbReference type="SUPFAM" id="SSF90123">
    <property type="entry name" value="ABC transporter transmembrane region"/>
    <property type="match status" value="1"/>
</dbReference>
<keyword evidence="3 7" id="KW-0812">Transmembrane</keyword>
<dbReference type="GO" id="GO:0016887">
    <property type="term" value="F:ATP hydrolysis activity"/>
    <property type="evidence" value="ECO:0007669"/>
    <property type="project" value="InterPro"/>
</dbReference>
<dbReference type="GO" id="GO:0140359">
    <property type="term" value="F:ABC-type transporter activity"/>
    <property type="evidence" value="ECO:0007669"/>
    <property type="project" value="InterPro"/>
</dbReference>
<evidence type="ECO:0000256" key="3">
    <source>
        <dbReference type="ARBA" id="ARBA00022692"/>
    </source>
</evidence>
<keyword evidence="10" id="KW-0547">Nucleotide-binding</keyword>
<dbReference type="Gene3D" id="1.20.1560.10">
    <property type="entry name" value="ABC transporter type 1, transmembrane domain"/>
    <property type="match status" value="1"/>
</dbReference>
<evidence type="ECO:0000256" key="5">
    <source>
        <dbReference type="ARBA" id="ARBA00023136"/>
    </source>
</evidence>
<proteinExistence type="predicted"/>
<comment type="subcellular location">
    <subcellularLocation>
        <location evidence="1">Cell membrane</location>
        <topology evidence="1">Multi-pass membrane protein</topology>
    </subcellularLocation>
</comment>
<feature type="transmembrane region" description="Helical" evidence="7">
    <location>
        <begin position="201"/>
        <end position="221"/>
    </location>
</feature>
<dbReference type="CDD" id="cd03223">
    <property type="entry name" value="ABCD_peroxisomal_ALDP"/>
    <property type="match status" value="1"/>
</dbReference>
<dbReference type="GO" id="GO:0005524">
    <property type="term" value="F:ATP binding"/>
    <property type="evidence" value="ECO:0007669"/>
    <property type="project" value="UniProtKB-KW"/>
</dbReference>
<evidence type="ECO:0000313" key="11">
    <source>
        <dbReference type="Proteomes" id="UP000481252"/>
    </source>
</evidence>
<dbReference type="InterPro" id="IPR027417">
    <property type="entry name" value="P-loop_NTPase"/>
</dbReference>
<dbReference type="InterPro" id="IPR011527">
    <property type="entry name" value="ABC1_TM_dom"/>
</dbReference>
<evidence type="ECO:0000256" key="7">
    <source>
        <dbReference type="SAM" id="Phobius"/>
    </source>
</evidence>
<dbReference type="Pfam" id="PF00005">
    <property type="entry name" value="ABC_tran"/>
    <property type="match status" value="1"/>
</dbReference>
<reference evidence="10 11" key="1">
    <citation type="submission" date="2020-02" db="EMBL/GenBank/DDBJ databases">
        <title>Genome sequence of the type strain CGMCC 1.15528 of Mesorhizobium zhangyense.</title>
        <authorList>
            <person name="Gao J."/>
            <person name="Sun J."/>
        </authorList>
    </citation>
    <scope>NUCLEOTIDE SEQUENCE [LARGE SCALE GENOMIC DNA]</scope>
    <source>
        <strain evidence="10 11">CGMCC 1.15528</strain>
    </source>
</reference>
<keyword evidence="5 7" id="KW-0472">Membrane</keyword>
<feature type="transmembrane region" description="Helical" evidence="7">
    <location>
        <begin position="162"/>
        <end position="189"/>
    </location>
</feature>
<dbReference type="PROSITE" id="PS50893">
    <property type="entry name" value="ABC_TRANSPORTER_2"/>
    <property type="match status" value="1"/>
</dbReference>
<dbReference type="InterPro" id="IPR050835">
    <property type="entry name" value="ABC_transporter_sub-D"/>
</dbReference>
<dbReference type="Gene3D" id="3.40.50.300">
    <property type="entry name" value="P-loop containing nucleotide triphosphate hydrolases"/>
    <property type="match status" value="1"/>
</dbReference>
<keyword evidence="11" id="KW-1185">Reference proteome</keyword>
<keyword evidence="2" id="KW-0813">Transport</keyword>
<dbReference type="PROSITE" id="PS50929">
    <property type="entry name" value="ABC_TM1F"/>
    <property type="match status" value="1"/>
</dbReference>
<dbReference type="SUPFAM" id="SSF52540">
    <property type="entry name" value="P-loop containing nucleoside triphosphate hydrolases"/>
    <property type="match status" value="1"/>
</dbReference>
<feature type="domain" description="ABC transporter" evidence="8">
    <location>
        <begin position="383"/>
        <end position="606"/>
    </location>
</feature>
<feature type="transmembrane region" description="Helical" evidence="7">
    <location>
        <begin position="40"/>
        <end position="61"/>
    </location>
</feature>
<gene>
    <name evidence="10" type="ORF">G6N74_29950</name>
</gene>
<dbReference type="PANTHER" id="PTHR11384">
    <property type="entry name" value="ATP-BINDING CASSETTE, SUB-FAMILY D MEMBER"/>
    <property type="match status" value="1"/>
</dbReference>
<dbReference type="InterPro" id="IPR003439">
    <property type="entry name" value="ABC_transporter-like_ATP-bd"/>
</dbReference>
<dbReference type="InterPro" id="IPR036640">
    <property type="entry name" value="ABC1_TM_sf"/>
</dbReference>
<evidence type="ECO:0000256" key="2">
    <source>
        <dbReference type="ARBA" id="ARBA00022448"/>
    </source>
</evidence>
<feature type="domain" description="ABC transmembrane type-1" evidence="9">
    <location>
        <begin position="46"/>
        <end position="345"/>
    </location>
</feature>
<dbReference type="RefSeq" id="WP_165121649.1">
    <property type="nucleotide sequence ID" value="NZ_JAAKZG010000032.1"/>
</dbReference>
<evidence type="ECO:0000256" key="1">
    <source>
        <dbReference type="ARBA" id="ARBA00004651"/>
    </source>
</evidence>
<evidence type="ECO:0000313" key="10">
    <source>
        <dbReference type="EMBL" id="NGN45277.1"/>
    </source>
</evidence>
<evidence type="ECO:0000256" key="6">
    <source>
        <dbReference type="SAM" id="Coils"/>
    </source>
</evidence>
<evidence type="ECO:0000256" key="4">
    <source>
        <dbReference type="ARBA" id="ARBA00022989"/>
    </source>
</evidence>
<feature type="coiled-coil region" evidence="6">
    <location>
        <begin position="359"/>
        <end position="386"/>
    </location>
</feature>
<evidence type="ECO:0000259" key="9">
    <source>
        <dbReference type="PROSITE" id="PS50929"/>
    </source>
</evidence>
<comment type="caution">
    <text evidence="10">The sequence shown here is derived from an EMBL/GenBank/DDBJ whole genome shotgun (WGS) entry which is preliminary data.</text>
</comment>
<dbReference type="PANTHER" id="PTHR11384:SF59">
    <property type="entry name" value="LYSOSOMAL COBALAMIN TRANSPORTER ABCD4"/>
    <property type="match status" value="1"/>
</dbReference>
<keyword evidence="6" id="KW-0175">Coiled coil</keyword>
<dbReference type="Proteomes" id="UP000481252">
    <property type="component" value="Unassembled WGS sequence"/>
</dbReference>
<protein>
    <submittedName>
        <fullName evidence="10">ABC transporter ATP-binding protein/permease</fullName>
    </submittedName>
</protein>
<keyword evidence="10" id="KW-0067">ATP-binding</keyword>
<dbReference type="GO" id="GO:0005886">
    <property type="term" value="C:plasma membrane"/>
    <property type="evidence" value="ECO:0007669"/>
    <property type="project" value="UniProtKB-SubCell"/>
</dbReference>
<dbReference type="AlphaFoldDB" id="A0A7C9RCP0"/>
<evidence type="ECO:0000259" key="8">
    <source>
        <dbReference type="PROSITE" id="PS50893"/>
    </source>
</evidence>
<dbReference type="Pfam" id="PF06472">
    <property type="entry name" value="ABC_membrane_2"/>
    <property type="match status" value="1"/>
</dbReference>
<name>A0A7C9RCP0_9HYPH</name>
<feature type="transmembrane region" description="Helical" evidence="7">
    <location>
        <begin position="81"/>
        <end position="105"/>
    </location>
</feature>
<sequence>MAGQIQEEAATLPTAPADESFRDQLMMMTRAFNSSPLRNTIMGLCATIFAVIVATAVGQVVLNRWYRPFYDALERRDLQGFFYQLEIFAVIAAVLLVLNVGQTWLNQMIHLKLREGLVRDLIGEWMRPRRAFRLANAGAIGVNPDQRMHEDARHLSDLTTDLGVGLLQATILLVSFVGVLWSLSAGFVFHVGGSAFAIPGYMVWAAVIYAGVASWLSWLAGRPLIKLNGDRYGREAELRFSLMRVNEHIDAISLAGGEADEKRRLELDLATVLQSVRLIVRAVTGLTWVTASYGWITVIAPIVIASPVYFAGDLSFGGLMMAVGAFNQVHASLRWFVDNIGGIADWRATLLRVASFRAAILKTDELHEVEQRIEFAESQGDRMTLEKIEVASPGGCVRLEEADIEIKAGERVLVTGEPGAGKTLFFRAVAGLWPWGSGRIGMPAGEAVTFVPRTPYFPPGTLREVLSYPQGSQTFAETDLAASLTKAGLGRLVPALDRSERWDRELNDDDQRLLAFARLGLHRPRWVVIDEALDTLAGDARRRVMSILEEDLAKAAIVNIGRAERNGHFFTRVLHLAKHPEGHVLKPLRLNPAGAEKATPGAEMEVALRKRRA</sequence>